<dbReference type="Proteomes" id="UP000625711">
    <property type="component" value="Unassembled WGS sequence"/>
</dbReference>
<feature type="signal peptide" evidence="1">
    <location>
        <begin position="1"/>
        <end position="20"/>
    </location>
</feature>
<feature type="chain" id="PRO_5032577734" evidence="1">
    <location>
        <begin position="21"/>
        <end position="105"/>
    </location>
</feature>
<evidence type="ECO:0000313" key="2">
    <source>
        <dbReference type="EMBL" id="KAF7265607.1"/>
    </source>
</evidence>
<protein>
    <submittedName>
        <fullName evidence="2">Uncharacterized protein</fullName>
    </submittedName>
</protein>
<dbReference type="AlphaFoldDB" id="A0A834HNI5"/>
<dbReference type="EMBL" id="JAACXV010014602">
    <property type="protein sequence ID" value="KAF7265607.1"/>
    <property type="molecule type" value="Genomic_DNA"/>
</dbReference>
<sequence length="105" mass="11958">MAKNLFISIAILIYVAYVLSAPADNDAPIPEEISADVDTVDVESTEPKKTTKRGIYSGYGGFGYGYHYPHYSYSFLPYYGSYGHGYGYYLYSLEYHHGYGYGHYW</sequence>
<keyword evidence="3" id="KW-1185">Reference proteome</keyword>
<proteinExistence type="predicted"/>
<evidence type="ECO:0000313" key="3">
    <source>
        <dbReference type="Proteomes" id="UP000625711"/>
    </source>
</evidence>
<evidence type="ECO:0000256" key="1">
    <source>
        <dbReference type="SAM" id="SignalP"/>
    </source>
</evidence>
<comment type="caution">
    <text evidence="2">The sequence shown here is derived from an EMBL/GenBank/DDBJ whole genome shotgun (WGS) entry which is preliminary data.</text>
</comment>
<name>A0A834HNI5_RHYFE</name>
<gene>
    <name evidence="2" type="ORF">GWI33_020984</name>
</gene>
<dbReference type="OrthoDB" id="10599273at2759"/>
<organism evidence="2 3">
    <name type="scientific">Rhynchophorus ferrugineus</name>
    <name type="common">Red palm weevil</name>
    <name type="synonym">Curculio ferrugineus</name>
    <dbReference type="NCBI Taxonomy" id="354439"/>
    <lineage>
        <taxon>Eukaryota</taxon>
        <taxon>Metazoa</taxon>
        <taxon>Ecdysozoa</taxon>
        <taxon>Arthropoda</taxon>
        <taxon>Hexapoda</taxon>
        <taxon>Insecta</taxon>
        <taxon>Pterygota</taxon>
        <taxon>Neoptera</taxon>
        <taxon>Endopterygota</taxon>
        <taxon>Coleoptera</taxon>
        <taxon>Polyphaga</taxon>
        <taxon>Cucujiformia</taxon>
        <taxon>Curculionidae</taxon>
        <taxon>Dryophthorinae</taxon>
        <taxon>Rhynchophorus</taxon>
    </lineage>
</organism>
<reference evidence="2" key="1">
    <citation type="submission" date="2020-08" db="EMBL/GenBank/DDBJ databases">
        <title>Genome sequencing and assembly of the red palm weevil Rhynchophorus ferrugineus.</title>
        <authorList>
            <person name="Dias G.B."/>
            <person name="Bergman C.M."/>
            <person name="Manee M."/>
        </authorList>
    </citation>
    <scope>NUCLEOTIDE SEQUENCE</scope>
    <source>
        <strain evidence="2">AA-2017</strain>
        <tissue evidence="2">Whole larva</tissue>
    </source>
</reference>
<keyword evidence="1" id="KW-0732">Signal</keyword>
<accession>A0A834HNI5</accession>